<sequence>MSHQKAFKLIHTIQGTRLVTTSISIKNLTHKPFFALSFLGVSEVFANPPRFAHFPLRFCFLVWSKGLALKNPFETQILLTSSFLSALSYGLLSSFVILRLILMHSVK</sequence>
<protein>
    <submittedName>
        <fullName evidence="2">Uncharacterized protein</fullName>
    </submittedName>
</protein>
<feature type="transmembrane region" description="Helical" evidence="1">
    <location>
        <begin position="77"/>
        <end position="102"/>
    </location>
</feature>
<keyword evidence="1" id="KW-0812">Transmembrane</keyword>
<keyword evidence="1" id="KW-1133">Transmembrane helix</keyword>
<organism evidence="2 3">
    <name type="scientific">Citrullus colocynthis</name>
    <name type="common">colocynth</name>
    <dbReference type="NCBI Taxonomy" id="252529"/>
    <lineage>
        <taxon>Eukaryota</taxon>
        <taxon>Viridiplantae</taxon>
        <taxon>Streptophyta</taxon>
        <taxon>Embryophyta</taxon>
        <taxon>Tracheophyta</taxon>
        <taxon>Spermatophyta</taxon>
        <taxon>Magnoliopsida</taxon>
        <taxon>eudicotyledons</taxon>
        <taxon>Gunneridae</taxon>
        <taxon>Pentapetalae</taxon>
        <taxon>rosids</taxon>
        <taxon>fabids</taxon>
        <taxon>Cucurbitales</taxon>
        <taxon>Cucurbitaceae</taxon>
        <taxon>Benincaseae</taxon>
        <taxon>Citrullus</taxon>
    </lineage>
</organism>
<name>A0ABP0Y2M0_9ROSI</name>
<accession>A0ABP0Y2M0</accession>
<gene>
    <name evidence="2" type="ORF">CITCOLO1_LOCUS5978</name>
</gene>
<dbReference type="EMBL" id="OZ021736">
    <property type="protein sequence ID" value="CAK9314232.1"/>
    <property type="molecule type" value="Genomic_DNA"/>
</dbReference>
<keyword evidence="1" id="KW-0472">Membrane</keyword>
<evidence type="ECO:0000313" key="3">
    <source>
        <dbReference type="Proteomes" id="UP001642487"/>
    </source>
</evidence>
<reference evidence="2 3" key="1">
    <citation type="submission" date="2024-03" db="EMBL/GenBank/DDBJ databases">
        <authorList>
            <person name="Gkanogiannis A."/>
            <person name="Becerra Lopez-Lavalle L."/>
        </authorList>
    </citation>
    <scope>NUCLEOTIDE SEQUENCE [LARGE SCALE GENOMIC DNA]</scope>
</reference>
<dbReference type="Proteomes" id="UP001642487">
    <property type="component" value="Chromosome 2"/>
</dbReference>
<keyword evidence="3" id="KW-1185">Reference proteome</keyword>
<evidence type="ECO:0000313" key="2">
    <source>
        <dbReference type="EMBL" id="CAK9314232.1"/>
    </source>
</evidence>
<evidence type="ECO:0000256" key="1">
    <source>
        <dbReference type="SAM" id="Phobius"/>
    </source>
</evidence>
<proteinExistence type="predicted"/>